<dbReference type="GO" id="GO:0016020">
    <property type="term" value="C:membrane"/>
    <property type="evidence" value="ECO:0007669"/>
    <property type="project" value="UniProtKB-SubCell"/>
</dbReference>
<dbReference type="AlphaFoldDB" id="A0A7X3LQZ0"/>
<keyword evidence="4" id="KW-1003">Cell membrane</keyword>
<proteinExistence type="inferred from homology"/>
<comment type="caution">
    <text evidence="7">The sequence shown here is derived from an EMBL/GenBank/DDBJ whole genome shotgun (WGS) entry which is preliminary data.</text>
</comment>
<evidence type="ECO:0000256" key="5">
    <source>
        <dbReference type="ARBA" id="ARBA00022734"/>
    </source>
</evidence>
<reference evidence="7 8" key="1">
    <citation type="submission" date="2019-12" db="EMBL/GenBank/DDBJ databases">
        <authorList>
            <person name="Li M."/>
        </authorList>
    </citation>
    <scope>NUCLEOTIDE SEQUENCE [LARGE SCALE GENOMIC DNA]</scope>
    <source>
        <strain evidence="7 8">GBMRC 2046</strain>
    </source>
</reference>
<sequence length="150" mass="17004">MPVVKSLVPVTASQDSSALVQKVQSRGRRWRKGKRYARGGRGYRGKRGYRGGRRYYRGKRYYGGRRYYYGGNYYNPGAAAAAGIIGLATGAIIAGSLAQPRYVAPAPVYRRGAYAPWTPEWYSYCSSRYRSFNPDTGYFLAYSGQYRFCY</sequence>
<dbReference type="Pfam" id="PF07886">
    <property type="entry name" value="BA14K"/>
    <property type="match status" value="1"/>
</dbReference>
<gene>
    <name evidence="7" type="ORF">GR183_01100</name>
</gene>
<evidence type="ECO:0000256" key="1">
    <source>
        <dbReference type="ARBA" id="ARBA00004167"/>
    </source>
</evidence>
<comment type="function">
    <text evidence="6">Has immunoglobulin-binding and hemagglutination properties, and can bind to mannose. Essential for virulence. May be involved in LPS biosynthesis or polysaccharide transport.</text>
</comment>
<name>A0A7X3LQZ0_9HYPH</name>
<keyword evidence="5" id="KW-0430">Lectin</keyword>
<dbReference type="Proteomes" id="UP000433101">
    <property type="component" value="Unassembled WGS sequence"/>
</dbReference>
<organism evidence="7 8">
    <name type="scientific">Stappia sediminis</name>
    <dbReference type="NCBI Taxonomy" id="2692190"/>
    <lineage>
        <taxon>Bacteria</taxon>
        <taxon>Pseudomonadati</taxon>
        <taxon>Pseudomonadota</taxon>
        <taxon>Alphaproteobacteria</taxon>
        <taxon>Hyphomicrobiales</taxon>
        <taxon>Stappiaceae</taxon>
        <taxon>Stappia</taxon>
    </lineage>
</organism>
<evidence type="ECO:0000256" key="6">
    <source>
        <dbReference type="ARBA" id="ARBA00025321"/>
    </source>
</evidence>
<dbReference type="EMBL" id="WUMV01000001">
    <property type="protein sequence ID" value="MXN63488.1"/>
    <property type="molecule type" value="Genomic_DNA"/>
</dbReference>
<keyword evidence="4" id="KW-0472">Membrane</keyword>
<dbReference type="GO" id="GO:0030246">
    <property type="term" value="F:carbohydrate binding"/>
    <property type="evidence" value="ECO:0007669"/>
    <property type="project" value="UniProtKB-KW"/>
</dbReference>
<evidence type="ECO:0000256" key="4">
    <source>
        <dbReference type="ARBA" id="ARBA00022475"/>
    </source>
</evidence>
<evidence type="ECO:0000313" key="8">
    <source>
        <dbReference type="Proteomes" id="UP000433101"/>
    </source>
</evidence>
<keyword evidence="8" id="KW-1185">Reference proteome</keyword>
<dbReference type="InterPro" id="IPR012413">
    <property type="entry name" value="BA14K"/>
</dbReference>
<comment type="similarity">
    <text evidence="2">Belongs to the BA14k family.</text>
</comment>
<evidence type="ECO:0000256" key="2">
    <source>
        <dbReference type="ARBA" id="ARBA00010270"/>
    </source>
</evidence>
<accession>A0A7X3LQZ0</accession>
<comment type="subcellular location">
    <subcellularLocation>
        <location evidence="1">Membrane</location>
        <topology evidence="1">Single-pass membrane protein</topology>
    </subcellularLocation>
</comment>
<protein>
    <recommendedName>
        <fullName evidence="3">Lectin-like protein BA14k</fullName>
    </recommendedName>
</protein>
<evidence type="ECO:0000313" key="7">
    <source>
        <dbReference type="EMBL" id="MXN63488.1"/>
    </source>
</evidence>
<evidence type="ECO:0000256" key="3">
    <source>
        <dbReference type="ARBA" id="ARBA00020552"/>
    </source>
</evidence>